<organism evidence="2 3">
    <name type="scientific">Adineta steineri</name>
    <dbReference type="NCBI Taxonomy" id="433720"/>
    <lineage>
        <taxon>Eukaryota</taxon>
        <taxon>Metazoa</taxon>
        <taxon>Spiralia</taxon>
        <taxon>Gnathifera</taxon>
        <taxon>Rotifera</taxon>
        <taxon>Eurotatoria</taxon>
        <taxon>Bdelloidea</taxon>
        <taxon>Adinetida</taxon>
        <taxon>Adinetidae</taxon>
        <taxon>Adineta</taxon>
    </lineage>
</organism>
<dbReference type="AlphaFoldDB" id="A0A820QYM3"/>
<feature type="non-terminal residue" evidence="2">
    <location>
        <position position="1"/>
    </location>
</feature>
<evidence type="ECO:0000256" key="1">
    <source>
        <dbReference type="SAM" id="MobiDB-lite"/>
    </source>
</evidence>
<comment type="caution">
    <text evidence="2">The sequence shown here is derived from an EMBL/GenBank/DDBJ whole genome shotgun (WGS) entry which is preliminary data.</text>
</comment>
<evidence type="ECO:0000313" key="2">
    <source>
        <dbReference type="EMBL" id="CAF4430210.1"/>
    </source>
</evidence>
<dbReference type="EMBL" id="CAJOAY010032101">
    <property type="protein sequence ID" value="CAF4430210.1"/>
    <property type="molecule type" value="Genomic_DNA"/>
</dbReference>
<protein>
    <submittedName>
        <fullName evidence="2">Uncharacterized protein</fullName>
    </submittedName>
</protein>
<feature type="region of interest" description="Disordered" evidence="1">
    <location>
        <begin position="1"/>
        <end position="23"/>
    </location>
</feature>
<name>A0A820QYM3_9BILA</name>
<accession>A0A820QYM3</accession>
<gene>
    <name evidence="2" type="ORF">OKA104_LOCUS53034</name>
</gene>
<reference evidence="2" key="1">
    <citation type="submission" date="2021-02" db="EMBL/GenBank/DDBJ databases">
        <authorList>
            <person name="Nowell W R."/>
        </authorList>
    </citation>
    <scope>NUCLEOTIDE SEQUENCE</scope>
</reference>
<sequence>SSSLGDNRSKHESDEQNQGDIPTFITEDVSATNETTVSIPFCQLFRIPSNLVESIMFILCRAFLDCYDHWEEEATRRADAVMYSKHYELDQEMDLQIHLHEPRHARIESDVYHVRT</sequence>
<dbReference type="Proteomes" id="UP000663881">
    <property type="component" value="Unassembled WGS sequence"/>
</dbReference>
<evidence type="ECO:0000313" key="3">
    <source>
        <dbReference type="Proteomes" id="UP000663881"/>
    </source>
</evidence>
<feature type="non-terminal residue" evidence="2">
    <location>
        <position position="116"/>
    </location>
</feature>
<proteinExistence type="predicted"/>